<feature type="compositionally biased region" description="Low complexity" evidence="1">
    <location>
        <begin position="248"/>
        <end position="269"/>
    </location>
</feature>
<feature type="compositionally biased region" description="Polar residues" evidence="1">
    <location>
        <begin position="270"/>
        <end position="292"/>
    </location>
</feature>
<feature type="region of interest" description="Disordered" evidence="1">
    <location>
        <begin position="475"/>
        <end position="502"/>
    </location>
</feature>
<feature type="region of interest" description="Disordered" evidence="1">
    <location>
        <begin position="338"/>
        <end position="357"/>
    </location>
</feature>
<dbReference type="Proteomes" id="UP001059893">
    <property type="component" value="Unassembled WGS sequence"/>
</dbReference>
<comment type="caution">
    <text evidence="2">The sequence shown here is derived from an EMBL/GenBank/DDBJ whole genome shotgun (WGS) entry which is preliminary data.</text>
</comment>
<proteinExistence type="predicted"/>
<feature type="compositionally biased region" description="Polar residues" evidence="1">
    <location>
        <begin position="604"/>
        <end position="620"/>
    </location>
</feature>
<feature type="compositionally biased region" description="Basic and acidic residues" evidence="1">
    <location>
        <begin position="876"/>
        <end position="886"/>
    </location>
</feature>
<evidence type="ECO:0000313" key="3">
    <source>
        <dbReference type="Proteomes" id="UP001059893"/>
    </source>
</evidence>
<feature type="compositionally biased region" description="Polar residues" evidence="1">
    <location>
        <begin position="771"/>
        <end position="788"/>
    </location>
</feature>
<accession>A0ABQ8NF56</accession>
<dbReference type="EMBL" id="JABSND010000157">
    <property type="protein sequence ID" value="KAI6295589.1"/>
    <property type="molecule type" value="Genomic_DNA"/>
</dbReference>
<feature type="compositionally biased region" description="Low complexity" evidence="1">
    <location>
        <begin position="847"/>
        <end position="862"/>
    </location>
</feature>
<feature type="region of interest" description="Disordered" evidence="1">
    <location>
        <begin position="771"/>
        <end position="795"/>
    </location>
</feature>
<keyword evidence="3" id="KW-1185">Reference proteome</keyword>
<name>A0ABQ8NF56_PYRGI</name>
<feature type="compositionally biased region" description="Low complexity" evidence="1">
    <location>
        <begin position="694"/>
        <end position="719"/>
    </location>
</feature>
<evidence type="ECO:0008006" key="4">
    <source>
        <dbReference type="Google" id="ProtNLM"/>
    </source>
</evidence>
<evidence type="ECO:0000256" key="1">
    <source>
        <dbReference type="SAM" id="MobiDB-lite"/>
    </source>
</evidence>
<feature type="region of interest" description="Disordered" evidence="1">
    <location>
        <begin position="515"/>
        <end position="747"/>
    </location>
</feature>
<reference evidence="2" key="1">
    <citation type="submission" date="2021-01" db="EMBL/GenBank/DDBJ databases">
        <title>Deciphering the adaptive evolutionary patterns associated with biogeogrpahic diversity in the finger millet blast pathogen Magnaporthe oryzae in Eastern Africa.</title>
        <authorList>
            <person name="Onyema G."/>
            <person name="Shittu T.A."/>
            <person name="Dodsworth S."/>
            <person name="Devilliers S."/>
            <person name="Muthumeenakshi S."/>
            <person name="Sreenivasaprasad S."/>
        </authorList>
    </citation>
    <scope>NUCLEOTIDE SEQUENCE</scope>
    <source>
        <strain evidence="2">D15/s37</strain>
    </source>
</reference>
<feature type="region of interest" description="Disordered" evidence="1">
    <location>
        <begin position="402"/>
        <end position="424"/>
    </location>
</feature>
<gene>
    <name evidence="2" type="ORF">MCOR33_007526</name>
</gene>
<sequence>MLNEHFSYITQLIFKLRHFIIKHRVLSSNILKKTPSSPALDVLLLSGWSHLLEELGLPLFYALSNRQAVSKAWHTPFGHSPVRSQDYTHKYDDRMPGGRRHGSRVTMPSINMAALKPILLLIAIWTMAPIQVCAADATTTATAASPVATLVPSCARGCFQLFLDVHKFTGSCGNSPSLDCLCGRYSSSGATIGEGAVQCIVAEAETGTCSKDDASQSVISKAYSACNEQPNAVTPTLKTIVATLVTSTTASPTNSPTPTTMITSSRPPTGTNAPWGTPTPTSTPQESNKSSAALNGSQVAGVTIGAVSGVFILVAFVFIARCSRKKHLNNVAARDKNVSFDSERSAPGPGMDGRQGSMQISAPLHVASGPAAWAPQPYESMAAAPAPRLSTIGQALTPAGNTATHFDNTTSNNRSTRHPTLTPRRRESAEFFAALARNEQPEQVLRQQSKPQLNVSIPANVSGINRDSQVTEFAEDGEDMDPETAGGNIWRPPPTDPTSASTYYVADKWGNWRRKSVSTREPNTSYGNMPPPRSASSATVPPLKLGKKLPGQGDGSPGAASSVYSVFTPPQSEYPGADNPMPPLPPFPKSSYAKMLEMNRALEASSNGPTPQRNASTASNGPIGARSAWPKSLPRDSQNTTTTIADDDDLTSPNHGNSMVMPVTADGIRKMLGGDSSVRPRSTIPPPVSYNNMPGSTRSPPAGSSPARPSSSHSWTSAATNWQNEECSPLSPILGRMPPQGVSATRAQVHDPHLLSPPIPSQLRMPTTTAFSNTNGRSLTRPGNTTRPGPSLDDEPVVFPAFPPSPDSFRSTGSGLLAKRLGAERAAGLSLETEVQPATRAHWMRQLSPSSPSSDPAAGLPLPVTPGWEPKLTPTRRGDDLFLKVA</sequence>
<feature type="compositionally biased region" description="Polar residues" evidence="1">
    <location>
        <begin position="562"/>
        <end position="571"/>
    </location>
</feature>
<evidence type="ECO:0000313" key="2">
    <source>
        <dbReference type="EMBL" id="KAI6295589.1"/>
    </source>
</evidence>
<feature type="compositionally biased region" description="Polar residues" evidence="1">
    <location>
        <begin position="402"/>
        <end position="414"/>
    </location>
</feature>
<feature type="region of interest" description="Disordered" evidence="1">
    <location>
        <begin position="837"/>
        <end position="886"/>
    </location>
</feature>
<feature type="region of interest" description="Disordered" evidence="1">
    <location>
        <begin position="248"/>
        <end position="292"/>
    </location>
</feature>
<organism evidence="2 3">
    <name type="scientific">Pyricularia grisea</name>
    <name type="common">Crabgrass-specific blast fungus</name>
    <name type="synonym">Magnaporthe grisea</name>
    <dbReference type="NCBI Taxonomy" id="148305"/>
    <lineage>
        <taxon>Eukaryota</taxon>
        <taxon>Fungi</taxon>
        <taxon>Dikarya</taxon>
        <taxon>Ascomycota</taxon>
        <taxon>Pezizomycotina</taxon>
        <taxon>Sordariomycetes</taxon>
        <taxon>Sordariomycetidae</taxon>
        <taxon>Magnaporthales</taxon>
        <taxon>Pyriculariaceae</taxon>
        <taxon>Pyricularia</taxon>
    </lineage>
</organism>
<protein>
    <recommendedName>
        <fullName evidence="4">Extracellular membrane protein CFEM domain-containing protein</fullName>
    </recommendedName>
</protein>